<sequence>MLTELSSFVSLKELRKVSRGTSALHERCLHAVPGRVRFSKPGTFSDGRVYDFQCRRLKEVGILTGEHVKARLSHRLNSSPWALCLGLGGILKGFGRRFWFRVLLRELSKCLLARQTQEFPAGTPLETRTDETLAVWKTNKHAPLVARQTQTPRHESTRQGRPLQLIETGHWGDGDS</sequence>
<evidence type="ECO:0000313" key="2">
    <source>
        <dbReference type="EMBL" id="KAK7479099.1"/>
    </source>
</evidence>
<organism evidence="2 3">
    <name type="scientific">Batillaria attramentaria</name>
    <dbReference type="NCBI Taxonomy" id="370345"/>
    <lineage>
        <taxon>Eukaryota</taxon>
        <taxon>Metazoa</taxon>
        <taxon>Spiralia</taxon>
        <taxon>Lophotrochozoa</taxon>
        <taxon>Mollusca</taxon>
        <taxon>Gastropoda</taxon>
        <taxon>Caenogastropoda</taxon>
        <taxon>Sorbeoconcha</taxon>
        <taxon>Cerithioidea</taxon>
        <taxon>Batillariidae</taxon>
        <taxon>Batillaria</taxon>
    </lineage>
</organism>
<proteinExistence type="predicted"/>
<evidence type="ECO:0000313" key="3">
    <source>
        <dbReference type="Proteomes" id="UP001519460"/>
    </source>
</evidence>
<dbReference type="EMBL" id="JACVVK020000311">
    <property type="protein sequence ID" value="KAK7479099.1"/>
    <property type="molecule type" value="Genomic_DNA"/>
</dbReference>
<accession>A0ABD0JWL0</accession>
<evidence type="ECO:0000256" key="1">
    <source>
        <dbReference type="SAM" id="MobiDB-lite"/>
    </source>
</evidence>
<name>A0ABD0JWL0_9CAEN</name>
<dbReference type="Proteomes" id="UP001519460">
    <property type="component" value="Unassembled WGS sequence"/>
</dbReference>
<gene>
    <name evidence="2" type="ORF">BaRGS_00029691</name>
</gene>
<comment type="caution">
    <text evidence="2">The sequence shown here is derived from an EMBL/GenBank/DDBJ whole genome shotgun (WGS) entry which is preliminary data.</text>
</comment>
<reference evidence="2 3" key="1">
    <citation type="journal article" date="2023" name="Sci. Data">
        <title>Genome assembly of the Korean intertidal mud-creeper Batillaria attramentaria.</title>
        <authorList>
            <person name="Patra A.K."/>
            <person name="Ho P.T."/>
            <person name="Jun S."/>
            <person name="Lee S.J."/>
            <person name="Kim Y."/>
            <person name="Won Y.J."/>
        </authorList>
    </citation>
    <scope>NUCLEOTIDE SEQUENCE [LARGE SCALE GENOMIC DNA]</scope>
    <source>
        <strain evidence="2">Wonlab-2016</strain>
    </source>
</reference>
<protein>
    <submittedName>
        <fullName evidence="2">Uncharacterized protein</fullName>
    </submittedName>
</protein>
<feature type="region of interest" description="Disordered" evidence="1">
    <location>
        <begin position="147"/>
        <end position="176"/>
    </location>
</feature>
<keyword evidence="3" id="KW-1185">Reference proteome</keyword>
<feature type="non-terminal residue" evidence="2">
    <location>
        <position position="176"/>
    </location>
</feature>
<dbReference type="AlphaFoldDB" id="A0ABD0JWL0"/>